<keyword evidence="9" id="KW-1185">Reference proteome</keyword>
<dbReference type="Proteomes" id="UP001060414">
    <property type="component" value="Chromosome"/>
</dbReference>
<dbReference type="PANTHER" id="PTHR42718:SF9">
    <property type="entry name" value="MAJOR FACILITATOR SUPERFAMILY MULTIDRUG TRANSPORTER MFSC"/>
    <property type="match status" value="1"/>
</dbReference>
<dbReference type="PANTHER" id="PTHR42718">
    <property type="entry name" value="MAJOR FACILITATOR SUPERFAMILY MULTIDRUG TRANSPORTER MFSC"/>
    <property type="match status" value="1"/>
</dbReference>
<keyword evidence="4 6" id="KW-1133">Transmembrane helix</keyword>
<evidence type="ECO:0000256" key="2">
    <source>
        <dbReference type="ARBA" id="ARBA00022448"/>
    </source>
</evidence>
<feature type="transmembrane region" description="Helical" evidence="6">
    <location>
        <begin position="169"/>
        <end position="186"/>
    </location>
</feature>
<protein>
    <submittedName>
        <fullName evidence="8">MFS transporter</fullName>
    </submittedName>
</protein>
<proteinExistence type="predicted"/>
<dbReference type="Pfam" id="PF07690">
    <property type="entry name" value="MFS_1"/>
    <property type="match status" value="1"/>
</dbReference>
<organism evidence="8 9">
    <name type="scientific">Geoalkalibacter halelectricus</name>
    <dbReference type="NCBI Taxonomy" id="2847045"/>
    <lineage>
        <taxon>Bacteria</taxon>
        <taxon>Pseudomonadati</taxon>
        <taxon>Thermodesulfobacteriota</taxon>
        <taxon>Desulfuromonadia</taxon>
        <taxon>Desulfuromonadales</taxon>
        <taxon>Geoalkalibacteraceae</taxon>
        <taxon>Geoalkalibacter</taxon>
    </lineage>
</organism>
<dbReference type="InterPro" id="IPR020846">
    <property type="entry name" value="MFS_dom"/>
</dbReference>
<feature type="transmembrane region" description="Helical" evidence="6">
    <location>
        <begin position="49"/>
        <end position="69"/>
    </location>
</feature>
<reference evidence="8" key="1">
    <citation type="journal article" date="2022" name="Environ. Microbiol.">
        <title>Geoalkalibacter halelectricus SAP #1 sp. nov. possessing extracellular electron transfer and mineral#reducing capabilities from a haloalkaline environment.</title>
        <authorList>
            <person name="Yadav S."/>
            <person name="Singh R."/>
            <person name="Sundharam S.S."/>
            <person name="Chaudhary S."/>
            <person name="Krishnamurthi S."/>
            <person name="Patil S.A."/>
        </authorList>
    </citation>
    <scope>NUCLEOTIDE SEQUENCE</scope>
    <source>
        <strain evidence="8">SAP-1</strain>
    </source>
</reference>
<evidence type="ECO:0000256" key="4">
    <source>
        <dbReference type="ARBA" id="ARBA00022989"/>
    </source>
</evidence>
<keyword evidence="2" id="KW-0813">Transport</keyword>
<feature type="domain" description="Major facilitator superfamily (MFS) profile" evidence="7">
    <location>
        <begin position="15"/>
        <end position="446"/>
    </location>
</feature>
<dbReference type="InterPro" id="IPR036259">
    <property type="entry name" value="MFS_trans_sf"/>
</dbReference>
<evidence type="ECO:0000313" key="8">
    <source>
        <dbReference type="EMBL" id="UWZ80058.1"/>
    </source>
</evidence>
<feature type="transmembrane region" description="Helical" evidence="6">
    <location>
        <begin position="290"/>
        <end position="312"/>
    </location>
</feature>
<keyword evidence="5 6" id="KW-0472">Membrane</keyword>
<evidence type="ECO:0000313" key="9">
    <source>
        <dbReference type="Proteomes" id="UP001060414"/>
    </source>
</evidence>
<feature type="transmembrane region" description="Helical" evidence="6">
    <location>
        <begin position="15"/>
        <end position="37"/>
    </location>
</feature>
<feature type="transmembrane region" description="Helical" evidence="6">
    <location>
        <begin position="262"/>
        <end position="284"/>
    </location>
</feature>
<dbReference type="Gene3D" id="1.20.1250.20">
    <property type="entry name" value="MFS general substrate transporter like domains"/>
    <property type="match status" value="1"/>
</dbReference>
<name>A0ABY5ZLX0_9BACT</name>
<dbReference type="CDD" id="cd17321">
    <property type="entry name" value="MFS_MMR_MDR_like"/>
    <property type="match status" value="1"/>
</dbReference>
<evidence type="ECO:0000256" key="3">
    <source>
        <dbReference type="ARBA" id="ARBA00022692"/>
    </source>
</evidence>
<dbReference type="RefSeq" id="WP_260748413.1">
    <property type="nucleotide sequence ID" value="NZ_CP092109.1"/>
</dbReference>
<feature type="transmembrane region" description="Helical" evidence="6">
    <location>
        <begin position="198"/>
        <end position="217"/>
    </location>
</feature>
<comment type="subcellular location">
    <subcellularLocation>
        <location evidence="1">Membrane</location>
        <topology evidence="1">Multi-pass membrane protein</topology>
    </subcellularLocation>
</comment>
<feature type="transmembrane region" description="Helical" evidence="6">
    <location>
        <begin position="424"/>
        <end position="445"/>
    </location>
</feature>
<evidence type="ECO:0000259" key="7">
    <source>
        <dbReference type="PROSITE" id="PS50850"/>
    </source>
</evidence>
<accession>A0ABY5ZLX0</accession>
<dbReference type="InterPro" id="IPR011701">
    <property type="entry name" value="MFS"/>
</dbReference>
<feature type="transmembrane region" description="Helical" evidence="6">
    <location>
        <begin position="349"/>
        <end position="370"/>
    </location>
</feature>
<feature type="transmembrane region" description="Helical" evidence="6">
    <location>
        <begin position="108"/>
        <end position="129"/>
    </location>
</feature>
<sequence length="462" mass="48922">MADSTALHPAFQRRIVPLMAFTVFFSVLNGTMFNVAVPDIQQQFGLSPTQVSWVVTGFIVVFALAAVTYGKLADIYPLRRLITIGLLLFNAGALLGLVFAATSYPVVVAARLIQAAGGGAIPALSLLVATRFFGPQLRGRMLGTLASTVAFAAGIGPLVGGLIAGRWHWRYLFLLSLATLAALWVFRRVLPRESRRAGSFDLGGGLLLAAAVALVLVMITEGWLVLLPLGLVPLGWFWYHVRRTPYPFAPPALFAGPLFRNGLLTVFLAVGPVFGMFFAVPLMLRDLYGLSTLHIGLVIFPGAVSAAFFGLLGGRLADRRGSVFVVQTGLALLLASFVALALAAGAVTLLVSLVLIVCYTGFAFIQSALAKAISTTLAPPHAGVGMGLYNLVFFTAGAFGAALAGRFIEVMMDLGVPAPVADQALPYAGVFVLAALTILLAGWVFQRAYRHQGGPDRDRFGS</sequence>
<feature type="transmembrane region" description="Helical" evidence="6">
    <location>
        <begin position="81"/>
        <end position="102"/>
    </location>
</feature>
<keyword evidence="3 6" id="KW-0812">Transmembrane</keyword>
<gene>
    <name evidence="8" type="ORF">L9S41_01365</name>
</gene>
<dbReference type="PRINTS" id="PR01036">
    <property type="entry name" value="TCRTETB"/>
</dbReference>
<evidence type="ECO:0000256" key="1">
    <source>
        <dbReference type="ARBA" id="ARBA00004141"/>
    </source>
</evidence>
<feature type="transmembrane region" description="Helical" evidence="6">
    <location>
        <begin position="324"/>
        <end position="343"/>
    </location>
</feature>
<evidence type="ECO:0000256" key="5">
    <source>
        <dbReference type="ARBA" id="ARBA00023136"/>
    </source>
</evidence>
<dbReference type="PROSITE" id="PS50850">
    <property type="entry name" value="MFS"/>
    <property type="match status" value="1"/>
</dbReference>
<dbReference type="EMBL" id="CP092109">
    <property type="protein sequence ID" value="UWZ80058.1"/>
    <property type="molecule type" value="Genomic_DNA"/>
</dbReference>
<dbReference type="SUPFAM" id="SSF103473">
    <property type="entry name" value="MFS general substrate transporter"/>
    <property type="match status" value="1"/>
</dbReference>
<feature type="transmembrane region" description="Helical" evidence="6">
    <location>
        <begin position="382"/>
        <end position="404"/>
    </location>
</feature>
<feature type="transmembrane region" description="Helical" evidence="6">
    <location>
        <begin position="141"/>
        <end position="163"/>
    </location>
</feature>
<feature type="transmembrane region" description="Helical" evidence="6">
    <location>
        <begin position="223"/>
        <end position="241"/>
    </location>
</feature>
<dbReference type="Gene3D" id="1.20.1720.10">
    <property type="entry name" value="Multidrug resistance protein D"/>
    <property type="match status" value="1"/>
</dbReference>
<evidence type="ECO:0000256" key="6">
    <source>
        <dbReference type="SAM" id="Phobius"/>
    </source>
</evidence>